<dbReference type="Pfam" id="PF00015">
    <property type="entry name" value="MCPsignal"/>
    <property type="match status" value="1"/>
</dbReference>
<evidence type="ECO:0000313" key="7">
    <source>
        <dbReference type="EMBL" id="MEL0611839.1"/>
    </source>
</evidence>
<evidence type="ECO:0000259" key="5">
    <source>
        <dbReference type="PROSITE" id="PS50111"/>
    </source>
</evidence>
<name>A0ABU9G039_9GAMM</name>
<feature type="domain" description="PAS" evidence="6">
    <location>
        <begin position="24"/>
        <end position="59"/>
    </location>
</feature>
<dbReference type="PANTHER" id="PTHR32089:SF112">
    <property type="entry name" value="LYSOZYME-LIKE PROTEIN-RELATED"/>
    <property type="match status" value="1"/>
</dbReference>
<comment type="subcellular location">
    <subcellularLocation>
        <location evidence="1">Membrane</location>
    </subcellularLocation>
</comment>
<dbReference type="InterPro" id="IPR000014">
    <property type="entry name" value="PAS"/>
</dbReference>
<dbReference type="PROSITE" id="PS50111">
    <property type="entry name" value="CHEMOTAXIS_TRANSDUC_2"/>
    <property type="match status" value="1"/>
</dbReference>
<organism evidence="7 8">
    <name type="scientific">Marinomonas arenicola</name>
    <dbReference type="NCBI Taxonomy" id="569601"/>
    <lineage>
        <taxon>Bacteria</taxon>
        <taxon>Pseudomonadati</taxon>
        <taxon>Pseudomonadota</taxon>
        <taxon>Gammaproteobacteria</taxon>
        <taxon>Oceanospirillales</taxon>
        <taxon>Oceanospirillaceae</taxon>
        <taxon>Marinomonas</taxon>
    </lineage>
</organism>
<gene>
    <name evidence="7" type="ORF">V6242_01675</name>
</gene>
<dbReference type="SUPFAM" id="SSF58104">
    <property type="entry name" value="Methyl-accepting chemotaxis protein (MCP) signaling domain"/>
    <property type="match status" value="1"/>
</dbReference>
<dbReference type="SMART" id="SM00283">
    <property type="entry name" value="MA"/>
    <property type="match status" value="1"/>
</dbReference>
<feature type="transmembrane region" description="Helical" evidence="4">
    <location>
        <begin position="145"/>
        <end position="169"/>
    </location>
</feature>
<keyword evidence="2 3" id="KW-0807">Transducer</keyword>
<dbReference type="NCBIfam" id="TIGR00229">
    <property type="entry name" value="sensory_box"/>
    <property type="match status" value="1"/>
</dbReference>
<keyword evidence="4" id="KW-0812">Transmembrane</keyword>
<proteinExistence type="predicted"/>
<evidence type="ECO:0000256" key="4">
    <source>
        <dbReference type="SAM" id="Phobius"/>
    </source>
</evidence>
<dbReference type="CDD" id="cd00130">
    <property type="entry name" value="PAS"/>
    <property type="match status" value="1"/>
</dbReference>
<feature type="domain" description="Methyl-accepting transducer" evidence="5">
    <location>
        <begin position="248"/>
        <end position="484"/>
    </location>
</feature>
<keyword evidence="4" id="KW-0472">Membrane</keyword>
<dbReference type="Gene3D" id="1.10.287.950">
    <property type="entry name" value="Methyl-accepting chemotaxis protein"/>
    <property type="match status" value="1"/>
</dbReference>
<reference evidence="7 8" key="1">
    <citation type="submission" date="2024-02" db="EMBL/GenBank/DDBJ databases">
        <title>Bacteria isolated from the canopy kelp, Nereocystis luetkeana.</title>
        <authorList>
            <person name="Pfister C.A."/>
            <person name="Younker I.T."/>
            <person name="Light S.H."/>
        </authorList>
    </citation>
    <scope>NUCLEOTIDE SEQUENCE [LARGE SCALE GENOMIC DNA]</scope>
    <source>
        <strain evidence="7 8">TI.4.07</strain>
    </source>
</reference>
<dbReference type="PANTHER" id="PTHR32089">
    <property type="entry name" value="METHYL-ACCEPTING CHEMOTAXIS PROTEIN MCPB"/>
    <property type="match status" value="1"/>
</dbReference>
<dbReference type="InterPro" id="IPR035965">
    <property type="entry name" value="PAS-like_dom_sf"/>
</dbReference>
<evidence type="ECO:0000256" key="1">
    <source>
        <dbReference type="ARBA" id="ARBA00004370"/>
    </source>
</evidence>
<evidence type="ECO:0000313" key="8">
    <source>
        <dbReference type="Proteomes" id="UP001379949"/>
    </source>
</evidence>
<feature type="transmembrane region" description="Helical" evidence="4">
    <location>
        <begin position="175"/>
        <end position="192"/>
    </location>
</feature>
<comment type="caution">
    <text evidence="7">The sequence shown here is derived from an EMBL/GenBank/DDBJ whole genome shotgun (WGS) entry which is preliminary data.</text>
</comment>
<dbReference type="EMBL" id="JBAKAR010000001">
    <property type="protein sequence ID" value="MEL0611839.1"/>
    <property type="molecule type" value="Genomic_DNA"/>
</dbReference>
<dbReference type="InterPro" id="IPR013655">
    <property type="entry name" value="PAS_fold_3"/>
</dbReference>
<evidence type="ECO:0000256" key="3">
    <source>
        <dbReference type="PROSITE-ProRule" id="PRU00284"/>
    </source>
</evidence>
<dbReference type="SUPFAM" id="SSF55785">
    <property type="entry name" value="PYP-like sensor domain (PAS domain)"/>
    <property type="match status" value="1"/>
</dbReference>
<dbReference type="Proteomes" id="UP001379949">
    <property type="component" value="Unassembled WGS sequence"/>
</dbReference>
<sequence>MKKMPVTNKEYDFPADYQIVSSTDTKGRLTFVNDHFCDVAGYERESLIGKAHNVIRHPDVPPAVFADMWSNLKQGNSWMGLVKNRCANGDHYWVSAHVSPLLDNGKIIGYESVRRKATRDEIQHAQSFYDRLNTGKKAIPTSTKVASFFSNSVWPLLFVVALMACVALLSASLPLQVLGGLAGVIGVWLLFIQKQSLDATLWNLPIEAQNPIGQYLYCKSIGSKAAVRFAHTHQDAAGNTFRYRLLEGSEQLRKRASNVKVSVATNLDNFTKQRDTFRSVVAASSQLLQSVNDVAEHVGRAAEATELVAISARESQSLALDTGDTMRQVYSEISAAKGVVEILAERSDSINSVVNSISDIADQTNLLALNAAIESARAGEAGRGFAVVADEVRALAIRTQAATQSINEMTEELKKNTSDVTQAIDKGSLVAQEGVSRVEQVAEKMQTIESSIKHIVEMTAQINVSSEEQAGVARDLNDQMQQVDALSLASIERAENTVTNIAHIEEEAYEQGNLAERMKS</sequence>
<dbReference type="RefSeq" id="WP_341566118.1">
    <property type="nucleotide sequence ID" value="NZ_JBAKAR010000001.1"/>
</dbReference>
<dbReference type="CDD" id="cd11386">
    <property type="entry name" value="MCP_signal"/>
    <property type="match status" value="1"/>
</dbReference>
<evidence type="ECO:0000259" key="6">
    <source>
        <dbReference type="PROSITE" id="PS50112"/>
    </source>
</evidence>
<dbReference type="InterPro" id="IPR004089">
    <property type="entry name" value="MCPsignal_dom"/>
</dbReference>
<dbReference type="Pfam" id="PF08447">
    <property type="entry name" value="PAS_3"/>
    <property type="match status" value="1"/>
</dbReference>
<keyword evidence="4" id="KW-1133">Transmembrane helix</keyword>
<keyword evidence="8" id="KW-1185">Reference proteome</keyword>
<protein>
    <submittedName>
        <fullName evidence="7">PAS domain-containing methyl-accepting chemotaxis protein</fullName>
    </submittedName>
</protein>
<accession>A0ABU9G039</accession>
<dbReference type="PROSITE" id="PS50112">
    <property type="entry name" value="PAS"/>
    <property type="match status" value="1"/>
</dbReference>
<evidence type="ECO:0000256" key="2">
    <source>
        <dbReference type="ARBA" id="ARBA00023224"/>
    </source>
</evidence>
<dbReference type="Gene3D" id="3.30.450.20">
    <property type="entry name" value="PAS domain"/>
    <property type="match status" value="1"/>
</dbReference>